<dbReference type="OrthoDB" id="843353at2759"/>
<evidence type="ECO:0000313" key="4">
    <source>
        <dbReference type="Proteomes" id="UP001151529"/>
    </source>
</evidence>
<dbReference type="InterPro" id="IPR045529">
    <property type="entry name" value="DUF6469"/>
</dbReference>
<feature type="compositionally biased region" description="Polar residues" evidence="1">
    <location>
        <begin position="401"/>
        <end position="413"/>
    </location>
</feature>
<evidence type="ECO:0000256" key="1">
    <source>
        <dbReference type="SAM" id="MobiDB-lite"/>
    </source>
</evidence>
<proteinExistence type="predicted"/>
<keyword evidence="3" id="KW-0547">Nucleotide-binding</keyword>
<feature type="region of interest" description="Disordered" evidence="1">
    <location>
        <begin position="388"/>
        <end position="413"/>
    </location>
</feature>
<dbReference type="GO" id="GO:0004386">
    <property type="term" value="F:helicase activity"/>
    <property type="evidence" value="ECO:0007669"/>
    <property type="project" value="UniProtKB-KW"/>
</dbReference>
<dbReference type="EMBL" id="JAPFFL010000008">
    <property type="protein sequence ID" value="KAJ6707319.1"/>
    <property type="molecule type" value="Genomic_DNA"/>
</dbReference>
<dbReference type="Proteomes" id="UP001151529">
    <property type="component" value="Chromosome 4"/>
</dbReference>
<keyword evidence="3" id="KW-0347">Helicase</keyword>
<dbReference type="AlphaFoldDB" id="A0A9Q0QIR2"/>
<gene>
    <name evidence="3" type="ORF">OIU85_027652</name>
</gene>
<protein>
    <submittedName>
        <fullName evidence="3">DNA2/NAM7 HELICASE FAMILY</fullName>
    </submittedName>
</protein>
<accession>A0A9Q0QIR2</accession>
<comment type="caution">
    <text evidence="3">The sequence shown here is derived from an EMBL/GenBank/DDBJ whole genome shotgun (WGS) entry which is preliminary data.</text>
</comment>
<reference evidence="3" key="2">
    <citation type="journal article" date="2023" name="Int. J. Mol. Sci.">
        <title>De Novo Assembly and Annotation of 11 Diverse Shrub Willow (Salix) Genomes Reveals Novel Gene Organization in Sex-Linked Regions.</title>
        <authorList>
            <person name="Hyden B."/>
            <person name="Feng K."/>
            <person name="Yates T.B."/>
            <person name="Jawdy S."/>
            <person name="Cereghino C."/>
            <person name="Smart L.B."/>
            <person name="Muchero W."/>
        </authorList>
    </citation>
    <scope>NUCLEOTIDE SEQUENCE [LARGE SCALE GENOMIC DNA]</scope>
    <source>
        <tissue evidence="3">Shoot tip</tissue>
    </source>
</reference>
<name>A0A9Q0QIR2_SALVM</name>
<keyword evidence="4" id="KW-1185">Reference proteome</keyword>
<feature type="domain" description="DUF6469" evidence="2">
    <location>
        <begin position="69"/>
        <end position="198"/>
    </location>
</feature>
<keyword evidence="3" id="KW-0067">ATP-binding</keyword>
<organism evidence="3 4">
    <name type="scientific">Salix viminalis</name>
    <name type="common">Common osier</name>
    <name type="synonym">Basket willow</name>
    <dbReference type="NCBI Taxonomy" id="40686"/>
    <lineage>
        <taxon>Eukaryota</taxon>
        <taxon>Viridiplantae</taxon>
        <taxon>Streptophyta</taxon>
        <taxon>Embryophyta</taxon>
        <taxon>Tracheophyta</taxon>
        <taxon>Spermatophyta</taxon>
        <taxon>Magnoliopsida</taxon>
        <taxon>eudicotyledons</taxon>
        <taxon>Gunneridae</taxon>
        <taxon>Pentapetalae</taxon>
        <taxon>rosids</taxon>
        <taxon>fabids</taxon>
        <taxon>Malpighiales</taxon>
        <taxon>Salicaceae</taxon>
        <taxon>Saliceae</taxon>
        <taxon>Salix</taxon>
    </lineage>
</organism>
<evidence type="ECO:0000313" key="3">
    <source>
        <dbReference type="EMBL" id="KAJ6707319.1"/>
    </source>
</evidence>
<reference evidence="3" key="1">
    <citation type="submission" date="2022-11" db="EMBL/GenBank/DDBJ databases">
        <authorList>
            <person name="Hyden B.L."/>
            <person name="Feng K."/>
            <person name="Yates T."/>
            <person name="Jawdy S."/>
            <person name="Smart L.B."/>
            <person name="Muchero W."/>
        </authorList>
    </citation>
    <scope>NUCLEOTIDE SEQUENCE</scope>
    <source>
        <tissue evidence="3">Shoot tip</tissue>
    </source>
</reference>
<dbReference type="Pfam" id="PF20073">
    <property type="entry name" value="DUF6469"/>
    <property type="match status" value="1"/>
</dbReference>
<keyword evidence="3" id="KW-0378">Hydrolase</keyword>
<sequence length="413" mass="47640">MEGTKSLIQLVFSWSVQDVLNQNLFKDKVRKIPKTFPSVTHYRSSFILPLIEETRSDLCSSMITVSSAPVCEILYIEKSGDYKEPGDLIYDIGVNKMNDAENRKGVYIPENGDLLVLAEVRPKCIGDLSWSNESYKIALVQRKKRFEHEDYDEIQILSSKPIKEQDMQQHTEGKTRFAVFLTNMKTNVRIWKALSLLGEGNMNIIKQVLQADSSVVDNCANCFIREKHNVDASTLVLAVTKRLLNLVIPKLEYQTYGLGDIILFGNGERMKIYNHDDLLDVFLDCRAHILSDCFAPSSGWNYHLRLMICLLEDPGKLYHEYLQEPANRKKDKNFKAQEKGILRYEKLQNNEEKQDDVNSKNSRNQNNNGFWRKVIFTKLRRKQEDMEGEILLQEGKPLEAQQKSGHGSFFSRS</sequence>
<evidence type="ECO:0000259" key="2">
    <source>
        <dbReference type="Pfam" id="PF20073"/>
    </source>
</evidence>